<feature type="compositionally biased region" description="Basic residues" evidence="4">
    <location>
        <begin position="256"/>
        <end position="270"/>
    </location>
</feature>
<gene>
    <name evidence="7" type="primary">XAF1</name>
</gene>
<dbReference type="Proteomes" id="UP000694545">
    <property type="component" value="Unplaced"/>
</dbReference>
<keyword evidence="8" id="KW-1185">Reference proteome</keyword>
<feature type="compositionally biased region" description="Pro residues" evidence="4">
    <location>
        <begin position="223"/>
        <end position="235"/>
    </location>
</feature>
<evidence type="ECO:0000313" key="8">
    <source>
        <dbReference type="Proteomes" id="UP000694545"/>
    </source>
</evidence>
<feature type="compositionally biased region" description="Basic and acidic residues" evidence="4">
    <location>
        <begin position="239"/>
        <end position="255"/>
    </location>
</feature>
<protein>
    <submittedName>
        <fullName evidence="7">XIAP associated factor 1</fullName>
    </submittedName>
</protein>
<evidence type="ECO:0000259" key="6">
    <source>
        <dbReference type="Pfam" id="PF21366"/>
    </source>
</evidence>
<dbReference type="Pfam" id="PF18608">
    <property type="entry name" value="XAF1_C"/>
    <property type="match status" value="1"/>
</dbReference>
<dbReference type="Pfam" id="PF21366">
    <property type="entry name" value="TRAFD1-XIAF1_ZnF"/>
    <property type="match status" value="1"/>
</dbReference>
<dbReference type="InterPro" id="IPR013083">
    <property type="entry name" value="Znf_RING/FYVE/PHD"/>
</dbReference>
<dbReference type="InterPro" id="IPR041386">
    <property type="entry name" value="XAF1_C"/>
</dbReference>
<reference evidence="7" key="1">
    <citation type="submission" date="2025-08" db="UniProtKB">
        <authorList>
            <consortium name="Ensembl"/>
        </authorList>
    </citation>
    <scope>IDENTIFICATION</scope>
</reference>
<dbReference type="AlphaFoldDB" id="A0A8D2J054"/>
<evidence type="ECO:0000256" key="2">
    <source>
        <dbReference type="ARBA" id="ARBA00022771"/>
    </source>
</evidence>
<feature type="region of interest" description="Disordered" evidence="4">
    <location>
        <begin position="321"/>
        <end position="350"/>
    </location>
</feature>
<dbReference type="Gene3D" id="6.10.250.1730">
    <property type="match status" value="1"/>
</dbReference>
<organism evidence="7 8">
    <name type="scientific">Varanus komodoensis</name>
    <name type="common">Komodo dragon</name>
    <dbReference type="NCBI Taxonomy" id="61221"/>
    <lineage>
        <taxon>Eukaryota</taxon>
        <taxon>Metazoa</taxon>
        <taxon>Chordata</taxon>
        <taxon>Craniata</taxon>
        <taxon>Vertebrata</taxon>
        <taxon>Euteleostomi</taxon>
        <taxon>Lepidosauria</taxon>
        <taxon>Squamata</taxon>
        <taxon>Bifurcata</taxon>
        <taxon>Unidentata</taxon>
        <taxon>Episquamata</taxon>
        <taxon>Toxicofera</taxon>
        <taxon>Anguimorpha</taxon>
        <taxon>Paleoanguimorpha</taxon>
        <taxon>Varanoidea</taxon>
        <taxon>Varanidae</taxon>
        <taxon>Varanus</taxon>
    </lineage>
</organism>
<feature type="region of interest" description="Disordered" evidence="4">
    <location>
        <begin position="217"/>
        <end position="270"/>
    </location>
</feature>
<evidence type="ECO:0000256" key="3">
    <source>
        <dbReference type="ARBA" id="ARBA00022833"/>
    </source>
</evidence>
<dbReference type="PANTHER" id="PTHR16295">
    <property type="entry name" value="TRAF-TYPE ZINC FINGER PROTEIN-RELATED"/>
    <property type="match status" value="1"/>
</dbReference>
<dbReference type="GO" id="GO:0005739">
    <property type="term" value="C:mitochondrion"/>
    <property type="evidence" value="ECO:0007669"/>
    <property type="project" value="TreeGrafter"/>
</dbReference>
<dbReference type="InterPro" id="IPR049439">
    <property type="entry name" value="TRAFD1-XIAF1_Znf"/>
</dbReference>
<dbReference type="GO" id="GO:0006915">
    <property type="term" value="P:apoptotic process"/>
    <property type="evidence" value="ECO:0007669"/>
    <property type="project" value="InterPro"/>
</dbReference>
<reference evidence="7" key="2">
    <citation type="submission" date="2025-09" db="UniProtKB">
        <authorList>
            <consortium name="Ensembl"/>
        </authorList>
    </citation>
    <scope>IDENTIFICATION</scope>
</reference>
<dbReference type="Ensembl" id="ENSVKKT00000004981.1">
    <property type="protein sequence ID" value="ENSVKKP00000004846.1"/>
    <property type="gene ID" value="ENSVKKG00000003601.1"/>
</dbReference>
<name>A0A8D2J054_VARKO</name>
<dbReference type="InterPro" id="IPR031220">
    <property type="entry name" value="XAF1_C_sf"/>
</dbReference>
<evidence type="ECO:0000313" key="7">
    <source>
        <dbReference type="Ensembl" id="ENSVKKP00000004846.1"/>
    </source>
</evidence>
<sequence length="350" mass="39157">MASPWPPPESASPRGGSVSLLSRQVAEMKVKAGEPGGAMEEPRCLCENCKREVAAANFSLHEAHCRRFLTICLQCEELVALKDMEKHVEEAHRQVRCQLCHQLLQQYLLESHEAEDCPARVSRCHFCELELPHNKLPGHLDACGSRTTLCKDCGKYVMNRVLECHKVKCLASDLLRRDPAAQNNLCQQCGQWFPDEQYLHHLNTCTPLPQLLETLSTSYPTKHSPPPLKTLPPPTLDTAAEKDVQPRRKNHEPPHLVRHSLKTPKSKKGATHLAFTSTLTSAEPQCLDSTDYDQLASCSHCNILLPRPTLQKHQKKCQRAASLQSLRRSPRFLGKGGESPQTAPGEASWQ</sequence>
<dbReference type="GeneID" id="123036727"/>
<dbReference type="OMA" id="MDHEADE"/>
<dbReference type="OrthoDB" id="422728at2759"/>
<dbReference type="Gene3D" id="3.30.40.10">
    <property type="entry name" value="Zinc/RING finger domain, C3HC4 (zinc finger)"/>
    <property type="match status" value="2"/>
</dbReference>
<proteinExistence type="predicted"/>
<keyword evidence="3" id="KW-0862">Zinc</keyword>
<dbReference type="KEGG" id="vko:123036727"/>
<feature type="domain" description="TRAFD1/XAF1 zinc finger" evidence="6">
    <location>
        <begin position="129"/>
        <end position="169"/>
    </location>
</feature>
<accession>A0A8D2J054</accession>
<dbReference type="CTD" id="54739"/>
<evidence type="ECO:0000256" key="1">
    <source>
        <dbReference type="ARBA" id="ARBA00022723"/>
    </source>
</evidence>
<feature type="domain" description="XIAP-associated factor 1 C-terminal" evidence="5">
    <location>
        <begin position="288"/>
        <end position="325"/>
    </location>
</feature>
<dbReference type="RefSeq" id="XP_044312082.1">
    <property type="nucleotide sequence ID" value="XM_044456147.1"/>
</dbReference>
<keyword evidence="2" id="KW-0863">Zinc-finger</keyword>
<dbReference type="GO" id="GO:0008270">
    <property type="term" value="F:zinc ion binding"/>
    <property type="evidence" value="ECO:0007669"/>
    <property type="project" value="UniProtKB-KW"/>
</dbReference>
<dbReference type="InterPro" id="IPR051986">
    <property type="entry name" value="Innate_Immune_Apopt_Reg"/>
</dbReference>
<evidence type="ECO:0000259" key="5">
    <source>
        <dbReference type="Pfam" id="PF18608"/>
    </source>
</evidence>
<dbReference type="PANTHER" id="PTHR16295:SF17">
    <property type="entry name" value="XIAP-ASSOCIATED FACTOR 1"/>
    <property type="match status" value="1"/>
</dbReference>
<keyword evidence="1" id="KW-0479">Metal-binding</keyword>
<evidence type="ECO:0000256" key="4">
    <source>
        <dbReference type="SAM" id="MobiDB-lite"/>
    </source>
</evidence>